<dbReference type="InterPro" id="IPR018297">
    <property type="entry name" value="A/G_cyclase_CS"/>
</dbReference>
<dbReference type="PROSITE" id="PS50125">
    <property type="entry name" value="GUANYLATE_CYCLASE_2"/>
    <property type="match status" value="1"/>
</dbReference>
<reference evidence="18 19" key="1">
    <citation type="journal article" date="2018" name="Elife">
        <title>Firefly genomes illuminate parallel origins of bioluminescence in beetles.</title>
        <authorList>
            <person name="Fallon T.R."/>
            <person name="Lower S.E."/>
            <person name="Chang C.H."/>
            <person name="Bessho-Uehara M."/>
            <person name="Martin G.J."/>
            <person name="Bewick A.J."/>
            <person name="Behringer M."/>
            <person name="Debat H.J."/>
            <person name="Wong I."/>
            <person name="Day J.C."/>
            <person name="Suvorov A."/>
            <person name="Silva C.J."/>
            <person name="Stanger-Hall K.F."/>
            <person name="Hall D.W."/>
            <person name="Schmitz R.J."/>
            <person name="Nelson D.R."/>
            <person name="Lewis S.M."/>
            <person name="Shigenobu S."/>
            <person name="Bybee S.M."/>
            <person name="Larracuente A.M."/>
            <person name="Oba Y."/>
            <person name="Weng J.K."/>
        </authorList>
    </citation>
    <scope>NUCLEOTIDE SEQUENCE [LARGE SCALE GENOMIC DNA]</scope>
    <source>
        <strain evidence="18">1611_PpyrPB1</strain>
        <tissue evidence="18">Whole body</tissue>
    </source>
</reference>
<protein>
    <recommendedName>
        <fullName evidence="3 12">Guanylate cyclase</fullName>
        <ecNumber evidence="3 12">4.6.1.2</ecNumber>
    </recommendedName>
</protein>
<sequence length="1220" mass="137242">MAGFLLIWILVYHLPLATPELPTLILSEMCYYPINFDYLQLQLGNNSYKMATSEDICSEHQRILEIISSSKEYVLGSLKPSLCSSAYLMAKFHNVTLVTWNCPQNTKDDDEADAYRVSPSVTYIAETFAQSVAQMKWRSIAIISSGMGWWPNLSQLLDVHLREIGIISRHYFIIPETMTAHEIQQKIRILKRNPCRAVIVCAPVNEVGRTILTVIDHLNLARDHNTLTIFVDISSLPSWMSSLGDEMNVANSTGEFQNLNLTRTEIDLTTKRFLLVFSENVFGNISSNFVYNISVESVLVRRIKHATSVLKGRRMENAKFVLLDLRDEGTWRPLLISGSNSDNELVVNKILDNLEEWTLKHKDNDECEGCESELKHLISVLIIFGCSFTFVLILMVFAALIRKQFLKKKLSKGPYKVLLTASDFVFPQIPDSRRVDEGIEAMLCCWLQQLQEFGGPEVDKPDLLQGSGGSIRTPHRVGSSPNLAKQLIVDPRVRYNGDLVQMKPLPPSTIELKAKAVEVLVMLHGLRHENLNPLIGCLAEPPRAALVAEWCSRGSLQDVLQQDEIKLDWSFRLSLLTDLVRGMKYLHSTPVRVHGYLTSRNCVIDARWVLKITDYGLPTFYEGQGITPPQKSARDLLWSAPELLRHVNLRKKGTQPGDVYSFGIICQEVVVRGEPFCMFALTPEEIIEKVKRPPPLIRPSVSKGAAPPEAINIMRQCWAEQPDLRPDFNAVHDLFKKLNHGRKVNIVDTMFQMLEKYSNNLEELIRERTEQLDIEKKKTEQLLNRMLPSSVADKLKLGMPVDPEEFEEVTIYFSDIVGFTTISAHSTPFQVVDLLNDLYTCFDATINAYNVYKIETIGDAYMVVGGLPVRVPDHAEQVATMALDLLHQSGRFRIRHLPGTPLRLRIGLHSGPCCSGVVGLTMPRYCLFGDTVNTASRMESTGAAWRIHLSEATKERLERAGGYQLEYRGATEIKGKGKMPTYWLLGKAGFVKVLPTPPSIEESHGLDESLIVCKLNHVSNNIQVEEMLQPIPEVSRILHEDHPVVEVSKPLHLDNTFMQKMEHSKFSSLMKNTDAATQRADFHMVKSTSSETPMSLGTPVSATEVAAALLAVSTNSLGGFRGRHRPGRLHEDDDLSTPYNQYKCLSPKERAGKLLRRQFSLDKTEEVSNEFLHSPTPRLCKQSSLGVADLEKIEEASGVITPTTSPYQCTLSISVDSLIR</sequence>
<keyword evidence="10 12" id="KW-0141">cGMP biosynthesis</keyword>
<dbReference type="CDD" id="cd07302">
    <property type="entry name" value="CHD"/>
    <property type="match status" value="1"/>
</dbReference>
<dbReference type="PROSITE" id="PS50011">
    <property type="entry name" value="PROTEIN_KINASE_DOM"/>
    <property type="match status" value="1"/>
</dbReference>
<organism evidence="18 19">
    <name type="scientific">Photinus pyralis</name>
    <name type="common">Common eastern firefly</name>
    <name type="synonym">Lampyris pyralis</name>
    <dbReference type="NCBI Taxonomy" id="7054"/>
    <lineage>
        <taxon>Eukaryota</taxon>
        <taxon>Metazoa</taxon>
        <taxon>Ecdysozoa</taxon>
        <taxon>Arthropoda</taxon>
        <taxon>Hexapoda</taxon>
        <taxon>Insecta</taxon>
        <taxon>Pterygota</taxon>
        <taxon>Neoptera</taxon>
        <taxon>Endopterygota</taxon>
        <taxon>Coleoptera</taxon>
        <taxon>Polyphaga</taxon>
        <taxon>Elateriformia</taxon>
        <taxon>Elateroidea</taxon>
        <taxon>Lampyridae</taxon>
        <taxon>Lampyrinae</taxon>
        <taxon>Photinus</taxon>
    </lineage>
</organism>
<dbReference type="InterPro" id="IPR001054">
    <property type="entry name" value="A/G_cyclase"/>
</dbReference>
<dbReference type="InterPro" id="IPR001828">
    <property type="entry name" value="ANF_lig-bd_rcpt"/>
</dbReference>
<dbReference type="PROSITE" id="PS00452">
    <property type="entry name" value="GUANYLATE_CYCLASE_1"/>
    <property type="match status" value="1"/>
</dbReference>
<dbReference type="GO" id="GO:0004016">
    <property type="term" value="F:adenylate cyclase activity"/>
    <property type="evidence" value="ECO:0007669"/>
    <property type="project" value="TreeGrafter"/>
</dbReference>
<comment type="subcellular location">
    <subcellularLocation>
        <location evidence="2">Membrane</location>
        <topology evidence="2">Single-pass type I membrane protein</topology>
    </subcellularLocation>
</comment>
<dbReference type="Pfam" id="PF00211">
    <property type="entry name" value="Guanylate_cyc"/>
    <property type="match status" value="1"/>
</dbReference>
<dbReference type="SUPFAM" id="SSF55073">
    <property type="entry name" value="Nucleotide cyclase"/>
    <property type="match status" value="1"/>
</dbReference>
<dbReference type="InParanoid" id="A0A5N4AL03"/>
<keyword evidence="7 14" id="KW-0472">Membrane</keyword>
<dbReference type="GO" id="GO:0007168">
    <property type="term" value="P:receptor guanylyl cyclase signaling pathway"/>
    <property type="evidence" value="ECO:0007669"/>
    <property type="project" value="TreeGrafter"/>
</dbReference>
<dbReference type="SUPFAM" id="SSF56112">
    <property type="entry name" value="Protein kinase-like (PK-like)"/>
    <property type="match status" value="1"/>
</dbReference>
<evidence type="ECO:0000256" key="13">
    <source>
        <dbReference type="SAM" id="Coils"/>
    </source>
</evidence>
<dbReference type="PANTHER" id="PTHR11920:SF462">
    <property type="entry name" value="GUANYLATE CYCLASE"/>
    <property type="match status" value="1"/>
</dbReference>
<dbReference type="AlphaFoldDB" id="A0A5N4AL03"/>
<dbReference type="GO" id="GO:0035556">
    <property type="term" value="P:intracellular signal transduction"/>
    <property type="evidence" value="ECO:0007669"/>
    <property type="project" value="InterPro"/>
</dbReference>
<evidence type="ECO:0000256" key="14">
    <source>
        <dbReference type="SAM" id="Phobius"/>
    </source>
</evidence>
<evidence type="ECO:0000256" key="2">
    <source>
        <dbReference type="ARBA" id="ARBA00004479"/>
    </source>
</evidence>
<feature type="domain" description="Protein kinase" evidence="16">
    <location>
        <begin position="457"/>
        <end position="735"/>
    </location>
</feature>
<feature type="transmembrane region" description="Helical" evidence="14">
    <location>
        <begin position="377"/>
        <end position="401"/>
    </location>
</feature>
<evidence type="ECO:0000259" key="17">
    <source>
        <dbReference type="PROSITE" id="PS50125"/>
    </source>
</evidence>
<comment type="caution">
    <text evidence="18">The sequence shown here is derived from an EMBL/GenBank/DDBJ whole genome shotgun (WGS) entry which is preliminary data.</text>
</comment>
<keyword evidence="8" id="KW-0325">Glycoprotein</keyword>
<dbReference type="InterPro" id="IPR001245">
    <property type="entry name" value="Ser-Thr/Tyr_kinase_cat_dom"/>
</dbReference>
<dbReference type="FunFam" id="1.10.510.10:FF:000801">
    <property type="entry name" value="Guanylate cyclase"/>
    <property type="match status" value="1"/>
</dbReference>
<dbReference type="Gene3D" id="3.30.70.1230">
    <property type="entry name" value="Nucleotide cyclase"/>
    <property type="match status" value="1"/>
</dbReference>
<evidence type="ECO:0000256" key="15">
    <source>
        <dbReference type="SAM" id="SignalP"/>
    </source>
</evidence>
<dbReference type="EC" id="4.6.1.2" evidence="3 12"/>
<evidence type="ECO:0000256" key="5">
    <source>
        <dbReference type="ARBA" id="ARBA00022741"/>
    </source>
</evidence>
<dbReference type="InterPro" id="IPR028082">
    <property type="entry name" value="Peripla_BP_I"/>
</dbReference>
<evidence type="ECO:0000256" key="4">
    <source>
        <dbReference type="ARBA" id="ARBA00022692"/>
    </source>
</evidence>
<dbReference type="PANTHER" id="PTHR11920">
    <property type="entry name" value="GUANYLYL CYCLASE"/>
    <property type="match status" value="1"/>
</dbReference>
<dbReference type="Pfam" id="PF07714">
    <property type="entry name" value="PK_Tyr_Ser-Thr"/>
    <property type="match status" value="1"/>
</dbReference>
<feature type="domain" description="Guanylate cyclase" evidence="17">
    <location>
        <begin position="810"/>
        <end position="939"/>
    </location>
</feature>
<evidence type="ECO:0000313" key="18">
    <source>
        <dbReference type="EMBL" id="KAB0798035.1"/>
    </source>
</evidence>
<feature type="coiled-coil region" evidence="13">
    <location>
        <begin position="747"/>
        <end position="778"/>
    </location>
</feature>
<gene>
    <name evidence="18" type="ORF">PPYR_09028</name>
</gene>
<dbReference type="SUPFAM" id="SSF53822">
    <property type="entry name" value="Periplasmic binding protein-like I"/>
    <property type="match status" value="1"/>
</dbReference>
<keyword evidence="6 14" id="KW-1133">Transmembrane helix</keyword>
<evidence type="ECO:0000256" key="12">
    <source>
        <dbReference type="RuleBase" id="RU003431"/>
    </source>
</evidence>
<keyword evidence="13" id="KW-0175">Coiled coil</keyword>
<evidence type="ECO:0000256" key="11">
    <source>
        <dbReference type="RuleBase" id="RU000405"/>
    </source>
</evidence>
<proteinExistence type="inferred from homology"/>
<evidence type="ECO:0000259" key="16">
    <source>
        <dbReference type="PROSITE" id="PS50011"/>
    </source>
</evidence>
<keyword evidence="5" id="KW-0547">Nucleotide-binding</keyword>
<dbReference type="Gene3D" id="1.10.510.10">
    <property type="entry name" value="Transferase(Phosphotransferase) domain 1"/>
    <property type="match status" value="1"/>
</dbReference>
<dbReference type="GO" id="GO:0001653">
    <property type="term" value="F:peptide receptor activity"/>
    <property type="evidence" value="ECO:0007669"/>
    <property type="project" value="TreeGrafter"/>
</dbReference>
<comment type="catalytic activity">
    <reaction evidence="1 12">
        <text>GTP = 3',5'-cyclic GMP + diphosphate</text>
        <dbReference type="Rhea" id="RHEA:13665"/>
        <dbReference type="ChEBI" id="CHEBI:33019"/>
        <dbReference type="ChEBI" id="CHEBI:37565"/>
        <dbReference type="ChEBI" id="CHEBI:57746"/>
        <dbReference type="EC" id="4.6.1.2"/>
    </reaction>
</comment>
<feature type="signal peptide" evidence="15">
    <location>
        <begin position="1"/>
        <end position="19"/>
    </location>
</feature>
<feature type="chain" id="PRO_5024318509" description="Guanylate cyclase" evidence="15">
    <location>
        <begin position="20"/>
        <end position="1220"/>
    </location>
</feature>
<dbReference type="EMBL" id="VVIM01000006">
    <property type="protein sequence ID" value="KAB0798035.1"/>
    <property type="molecule type" value="Genomic_DNA"/>
</dbReference>
<dbReference type="Proteomes" id="UP000327044">
    <property type="component" value="Unassembled WGS sequence"/>
</dbReference>
<accession>A0A5N4AL03</accession>
<keyword evidence="4 14" id="KW-0812">Transmembrane</keyword>
<name>A0A5N4AL03_PHOPY</name>
<dbReference type="FunCoup" id="A0A5N4AL03">
    <property type="interactions" value="145"/>
</dbReference>
<dbReference type="InterPro" id="IPR029787">
    <property type="entry name" value="Nucleotide_cyclase"/>
</dbReference>
<evidence type="ECO:0000256" key="8">
    <source>
        <dbReference type="ARBA" id="ARBA00023180"/>
    </source>
</evidence>
<dbReference type="GO" id="GO:0004383">
    <property type="term" value="F:guanylate cyclase activity"/>
    <property type="evidence" value="ECO:0007669"/>
    <property type="project" value="UniProtKB-EC"/>
</dbReference>
<keyword evidence="9 11" id="KW-0456">Lyase</keyword>
<dbReference type="SMART" id="SM00044">
    <property type="entry name" value="CYCc"/>
    <property type="match status" value="1"/>
</dbReference>
<dbReference type="GO" id="GO:0004672">
    <property type="term" value="F:protein kinase activity"/>
    <property type="evidence" value="ECO:0007669"/>
    <property type="project" value="InterPro"/>
</dbReference>
<evidence type="ECO:0000256" key="7">
    <source>
        <dbReference type="ARBA" id="ARBA00023136"/>
    </source>
</evidence>
<dbReference type="InterPro" id="IPR000719">
    <property type="entry name" value="Prot_kinase_dom"/>
</dbReference>
<evidence type="ECO:0000256" key="1">
    <source>
        <dbReference type="ARBA" id="ARBA00001436"/>
    </source>
</evidence>
<evidence type="ECO:0000313" key="19">
    <source>
        <dbReference type="Proteomes" id="UP000327044"/>
    </source>
</evidence>
<dbReference type="InterPro" id="IPR011009">
    <property type="entry name" value="Kinase-like_dom_sf"/>
</dbReference>
<keyword evidence="15" id="KW-0732">Signal</keyword>
<keyword evidence="19" id="KW-1185">Reference proteome</keyword>
<dbReference type="FunFam" id="3.30.70.1230:FF:000039">
    <property type="entry name" value="Guanylate cyclase"/>
    <property type="match status" value="1"/>
</dbReference>
<evidence type="ECO:0000256" key="9">
    <source>
        <dbReference type="ARBA" id="ARBA00023239"/>
    </source>
</evidence>
<dbReference type="GO" id="GO:0005524">
    <property type="term" value="F:ATP binding"/>
    <property type="evidence" value="ECO:0007669"/>
    <property type="project" value="InterPro"/>
</dbReference>
<dbReference type="Gene3D" id="6.10.250.780">
    <property type="match status" value="1"/>
</dbReference>
<comment type="similarity">
    <text evidence="11">Belongs to the adenylyl cyclase class-4/guanylyl cyclase family.</text>
</comment>
<dbReference type="GO" id="GO:0005886">
    <property type="term" value="C:plasma membrane"/>
    <property type="evidence" value="ECO:0007669"/>
    <property type="project" value="TreeGrafter"/>
</dbReference>
<evidence type="ECO:0000256" key="6">
    <source>
        <dbReference type="ARBA" id="ARBA00022989"/>
    </source>
</evidence>
<dbReference type="Pfam" id="PF01094">
    <property type="entry name" value="ANF_receptor"/>
    <property type="match status" value="1"/>
</dbReference>
<evidence type="ECO:0000256" key="10">
    <source>
        <dbReference type="ARBA" id="ARBA00023293"/>
    </source>
</evidence>
<dbReference type="Gene3D" id="3.40.50.2300">
    <property type="match status" value="2"/>
</dbReference>
<evidence type="ECO:0000256" key="3">
    <source>
        <dbReference type="ARBA" id="ARBA00012202"/>
    </source>
</evidence>
<dbReference type="InterPro" id="IPR050401">
    <property type="entry name" value="Cyclic_nucleotide_synthase"/>
</dbReference>